<gene>
    <name evidence="1" type="ORF">METZ01_LOCUS467375</name>
</gene>
<feature type="non-terminal residue" evidence="1">
    <location>
        <position position="38"/>
    </location>
</feature>
<name>A0A383B3Q1_9ZZZZ</name>
<proteinExistence type="predicted"/>
<reference evidence="1" key="1">
    <citation type="submission" date="2018-05" db="EMBL/GenBank/DDBJ databases">
        <authorList>
            <person name="Lanie J.A."/>
            <person name="Ng W.-L."/>
            <person name="Kazmierczak K.M."/>
            <person name="Andrzejewski T.M."/>
            <person name="Davidsen T.M."/>
            <person name="Wayne K.J."/>
            <person name="Tettelin H."/>
            <person name="Glass J.I."/>
            <person name="Rusch D."/>
            <person name="Podicherti R."/>
            <person name="Tsui H.-C.T."/>
            <person name="Winkler M.E."/>
        </authorList>
    </citation>
    <scope>NUCLEOTIDE SEQUENCE</scope>
</reference>
<evidence type="ECO:0000313" key="1">
    <source>
        <dbReference type="EMBL" id="SVE14521.1"/>
    </source>
</evidence>
<accession>A0A383B3Q1</accession>
<dbReference type="AlphaFoldDB" id="A0A383B3Q1"/>
<organism evidence="1">
    <name type="scientific">marine metagenome</name>
    <dbReference type="NCBI Taxonomy" id="408172"/>
    <lineage>
        <taxon>unclassified sequences</taxon>
        <taxon>metagenomes</taxon>
        <taxon>ecological metagenomes</taxon>
    </lineage>
</organism>
<protein>
    <submittedName>
        <fullName evidence="1">Uncharacterized protein</fullName>
    </submittedName>
</protein>
<dbReference type="EMBL" id="UINC01197175">
    <property type="protein sequence ID" value="SVE14521.1"/>
    <property type="molecule type" value="Genomic_DNA"/>
</dbReference>
<sequence>MLRFASASPLTADVPDVLLSYWLKTKGCVEFAGVVQSR</sequence>